<comment type="subcellular location">
    <subcellularLocation>
        <location evidence="2">Membrane</location>
        <topology evidence="2">Single-pass membrane protein</topology>
    </subcellularLocation>
</comment>
<evidence type="ECO:0000256" key="9">
    <source>
        <dbReference type="ARBA" id="ARBA00023004"/>
    </source>
</evidence>
<evidence type="ECO:0000256" key="11">
    <source>
        <dbReference type="ARBA" id="ARBA00023136"/>
    </source>
</evidence>
<evidence type="ECO:0000256" key="5">
    <source>
        <dbReference type="ARBA" id="ARBA00022692"/>
    </source>
</evidence>
<keyword evidence="6" id="KW-0479">Metal-binding</keyword>
<accession>A0AA39W391</accession>
<evidence type="ECO:0000313" key="13">
    <source>
        <dbReference type="EMBL" id="KAK0600296.1"/>
    </source>
</evidence>
<feature type="region of interest" description="Disordered" evidence="12">
    <location>
        <begin position="149"/>
        <end position="194"/>
    </location>
</feature>
<evidence type="ECO:0000256" key="10">
    <source>
        <dbReference type="ARBA" id="ARBA00023033"/>
    </source>
</evidence>
<evidence type="ECO:0000256" key="6">
    <source>
        <dbReference type="ARBA" id="ARBA00022723"/>
    </source>
</evidence>
<protein>
    <submittedName>
        <fullName evidence="13">Uncharacterized protein</fullName>
    </submittedName>
</protein>
<dbReference type="Gene3D" id="1.10.630.10">
    <property type="entry name" value="Cytochrome P450"/>
    <property type="match status" value="1"/>
</dbReference>
<evidence type="ECO:0000256" key="8">
    <source>
        <dbReference type="ARBA" id="ARBA00023002"/>
    </source>
</evidence>
<evidence type="ECO:0000313" key="14">
    <source>
        <dbReference type="Proteomes" id="UP001168877"/>
    </source>
</evidence>
<dbReference type="GO" id="GO:0016705">
    <property type="term" value="F:oxidoreductase activity, acting on paired donors, with incorporation or reduction of molecular oxygen"/>
    <property type="evidence" value="ECO:0007669"/>
    <property type="project" value="InterPro"/>
</dbReference>
<sequence>MEGLLHWFGGIKSQLEKMHQEADQIVENIINDHKMGKTTLELGKNEKNHEDLVDVLLKVQEDGDGEFRLTTDNMKAVIWSLPRSDPNTCDLWLSLPPPTVIATVHEMASQTSLLNSQARAASPSPLQLPPATVTFSAADTVIAACREPPVPPAVSRASPTAPDSAPDASHVAPDSPAAASKPGPAASPPAATATHHMVTSVTSRAAFGKKCKDQEKYLSLLEDTLKLADGFHIADLFPSIEGFLQWITGIKSKLEKMHKEADQILENIINEHRRDKEATLMEHGKHEKNEDLVDVLLKVQENGDAGLRLTTDNIKAVIWDIIGAGSETSATTIDWAIDDCLVVVMTDEVILDFINELEKNFSGTVPLTWIWDRPITARHKCAT</sequence>
<dbReference type="PANTHER" id="PTHR47953">
    <property type="entry name" value="OS08G0105600 PROTEIN"/>
    <property type="match status" value="1"/>
</dbReference>
<organism evidence="13 14">
    <name type="scientific">Acer saccharum</name>
    <name type="common">Sugar maple</name>
    <dbReference type="NCBI Taxonomy" id="4024"/>
    <lineage>
        <taxon>Eukaryota</taxon>
        <taxon>Viridiplantae</taxon>
        <taxon>Streptophyta</taxon>
        <taxon>Embryophyta</taxon>
        <taxon>Tracheophyta</taxon>
        <taxon>Spermatophyta</taxon>
        <taxon>Magnoliopsida</taxon>
        <taxon>eudicotyledons</taxon>
        <taxon>Gunneridae</taxon>
        <taxon>Pentapetalae</taxon>
        <taxon>rosids</taxon>
        <taxon>malvids</taxon>
        <taxon>Sapindales</taxon>
        <taxon>Sapindaceae</taxon>
        <taxon>Hippocastanoideae</taxon>
        <taxon>Acereae</taxon>
        <taxon>Acer</taxon>
    </lineage>
</organism>
<dbReference type="GO" id="GO:0020037">
    <property type="term" value="F:heme binding"/>
    <property type="evidence" value="ECO:0007669"/>
    <property type="project" value="InterPro"/>
</dbReference>
<keyword evidence="10" id="KW-0503">Monooxygenase</keyword>
<comment type="similarity">
    <text evidence="3">Belongs to the cytochrome P450 family.</text>
</comment>
<dbReference type="GO" id="GO:0004497">
    <property type="term" value="F:monooxygenase activity"/>
    <property type="evidence" value="ECO:0007669"/>
    <property type="project" value="UniProtKB-KW"/>
</dbReference>
<dbReference type="Proteomes" id="UP001168877">
    <property type="component" value="Unassembled WGS sequence"/>
</dbReference>
<feature type="compositionally biased region" description="Low complexity" evidence="12">
    <location>
        <begin position="153"/>
        <end position="193"/>
    </location>
</feature>
<dbReference type="GO" id="GO:0005506">
    <property type="term" value="F:iron ion binding"/>
    <property type="evidence" value="ECO:0007669"/>
    <property type="project" value="InterPro"/>
</dbReference>
<evidence type="ECO:0000256" key="2">
    <source>
        <dbReference type="ARBA" id="ARBA00004167"/>
    </source>
</evidence>
<dbReference type="InterPro" id="IPR001128">
    <property type="entry name" value="Cyt_P450"/>
</dbReference>
<keyword evidence="4" id="KW-0349">Heme</keyword>
<name>A0AA39W391_ACESA</name>
<comment type="cofactor">
    <cofactor evidence="1">
        <name>heme</name>
        <dbReference type="ChEBI" id="CHEBI:30413"/>
    </cofactor>
</comment>
<dbReference type="SUPFAM" id="SSF48264">
    <property type="entry name" value="Cytochrome P450"/>
    <property type="match status" value="1"/>
</dbReference>
<reference evidence="13" key="2">
    <citation type="submission" date="2023-06" db="EMBL/GenBank/DDBJ databases">
        <authorList>
            <person name="Swenson N.G."/>
            <person name="Wegrzyn J.L."/>
            <person name="Mcevoy S.L."/>
        </authorList>
    </citation>
    <scope>NUCLEOTIDE SEQUENCE</scope>
    <source>
        <strain evidence="13">NS2018</strain>
        <tissue evidence="13">Leaf</tissue>
    </source>
</reference>
<comment type="caution">
    <text evidence="13">The sequence shown here is derived from an EMBL/GenBank/DDBJ whole genome shotgun (WGS) entry which is preliminary data.</text>
</comment>
<reference evidence="13" key="1">
    <citation type="journal article" date="2022" name="Plant J.">
        <title>Strategies of tolerance reflected in two North American maple genomes.</title>
        <authorList>
            <person name="McEvoy S.L."/>
            <person name="Sezen U.U."/>
            <person name="Trouern-Trend A."/>
            <person name="McMahon S.M."/>
            <person name="Schaberg P.G."/>
            <person name="Yang J."/>
            <person name="Wegrzyn J.L."/>
            <person name="Swenson N.G."/>
        </authorList>
    </citation>
    <scope>NUCLEOTIDE SEQUENCE</scope>
    <source>
        <strain evidence="13">NS2018</strain>
    </source>
</reference>
<dbReference type="AlphaFoldDB" id="A0AA39W391"/>
<keyword evidence="8" id="KW-0560">Oxidoreductase</keyword>
<dbReference type="EMBL" id="JAUESC010000003">
    <property type="protein sequence ID" value="KAK0600296.1"/>
    <property type="molecule type" value="Genomic_DNA"/>
</dbReference>
<dbReference type="InterPro" id="IPR052306">
    <property type="entry name" value="CYP450_71D"/>
</dbReference>
<dbReference type="Pfam" id="PF00067">
    <property type="entry name" value="p450"/>
    <property type="match status" value="1"/>
</dbReference>
<dbReference type="InterPro" id="IPR036396">
    <property type="entry name" value="Cyt_P450_sf"/>
</dbReference>
<keyword evidence="5" id="KW-0812">Transmembrane</keyword>
<evidence type="ECO:0000256" key="7">
    <source>
        <dbReference type="ARBA" id="ARBA00022989"/>
    </source>
</evidence>
<dbReference type="GO" id="GO:0016020">
    <property type="term" value="C:membrane"/>
    <property type="evidence" value="ECO:0007669"/>
    <property type="project" value="UniProtKB-SubCell"/>
</dbReference>
<proteinExistence type="inferred from homology"/>
<gene>
    <name evidence="13" type="ORF">LWI29_013493</name>
</gene>
<evidence type="ECO:0000256" key="1">
    <source>
        <dbReference type="ARBA" id="ARBA00001971"/>
    </source>
</evidence>
<evidence type="ECO:0000256" key="4">
    <source>
        <dbReference type="ARBA" id="ARBA00022617"/>
    </source>
</evidence>
<keyword evidence="14" id="KW-1185">Reference proteome</keyword>
<keyword evidence="7" id="KW-1133">Transmembrane helix</keyword>
<evidence type="ECO:0000256" key="3">
    <source>
        <dbReference type="ARBA" id="ARBA00010617"/>
    </source>
</evidence>
<keyword evidence="9" id="KW-0408">Iron</keyword>
<keyword evidence="11" id="KW-0472">Membrane</keyword>
<dbReference type="PANTHER" id="PTHR47953:SF19">
    <property type="entry name" value="OS06G0641600 PROTEIN"/>
    <property type="match status" value="1"/>
</dbReference>
<evidence type="ECO:0000256" key="12">
    <source>
        <dbReference type="SAM" id="MobiDB-lite"/>
    </source>
</evidence>